<dbReference type="OMA" id="NPFWELS"/>
<evidence type="ECO:0000256" key="2">
    <source>
        <dbReference type="ARBA" id="ARBA00009001"/>
    </source>
</evidence>
<proteinExistence type="inferred from homology"/>
<reference evidence="9 10" key="1">
    <citation type="submission" date="2020-11" db="EMBL/GenBank/DDBJ databases">
        <authorList>
            <person name="Wallbank WR R."/>
            <person name="Pardo Diaz C."/>
            <person name="Kozak K."/>
            <person name="Martin S."/>
            <person name="Jiggins C."/>
            <person name="Moest M."/>
            <person name="Warren A I."/>
            <person name="Generalovic N T."/>
            <person name="Byers J.R.P. K."/>
            <person name="Montejo-Kovacevich G."/>
            <person name="Yen C E."/>
        </authorList>
    </citation>
    <scope>NUCLEOTIDE SEQUENCE [LARGE SCALE GENOMIC DNA]</scope>
</reference>
<gene>
    <name evidence="9" type="ORF">HERILL_LOCUS11722</name>
</gene>
<evidence type="ECO:0000256" key="6">
    <source>
        <dbReference type="ARBA" id="ARBA00023242"/>
    </source>
</evidence>
<evidence type="ECO:0000256" key="4">
    <source>
        <dbReference type="ARBA" id="ARBA00023125"/>
    </source>
</evidence>
<keyword evidence="10" id="KW-1185">Reference proteome</keyword>
<dbReference type="GO" id="GO:0003677">
    <property type="term" value="F:DNA binding"/>
    <property type="evidence" value="ECO:0007669"/>
    <property type="project" value="UniProtKB-KW"/>
</dbReference>
<accession>A0A7R8YXM7</accession>
<dbReference type="Pfam" id="PF02229">
    <property type="entry name" value="PC4"/>
    <property type="match status" value="1"/>
</dbReference>
<dbReference type="InterPro" id="IPR045125">
    <property type="entry name" value="Sub1/Tcp4-like"/>
</dbReference>
<sequence>MPKNKKATSSSSDSDSGPEDRNPPAKKAKPASEPKKGDNNGEEKEWVLERMRLVRINEYRGRRFVDIREHYERDGKVLPGKKGIALSGLQWRKLLEYGPEITKALEE</sequence>
<keyword evidence="3" id="KW-0805">Transcription regulation</keyword>
<dbReference type="SUPFAM" id="SSF54447">
    <property type="entry name" value="ssDNA-binding transcriptional regulator domain"/>
    <property type="match status" value="1"/>
</dbReference>
<evidence type="ECO:0000313" key="10">
    <source>
        <dbReference type="Proteomes" id="UP000594454"/>
    </source>
</evidence>
<dbReference type="InParanoid" id="A0A7R8YXM7"/>
<dbReference type="EMBL" id="LR899012">
    <property type="protein sequence ID" value="CAD7089148.1"/>
    <property type="molecule type" value="Genomic_DNA"/>
</dbReference>
<dbReference type="OrthoDB" id="2505440at2759"/>
<keyword evidence="6" id="KW-0539">Nucleus</keyword>
<dbReference type="GO" id="GO:0060261">
    <property type="term" value="P:positive regulation of transcription initiation by RNA polymerase II"/>
    <property type="evidence" value="ECO:0007669"/>
    <property type="project" value="InterPro"/>
</dbReference>
<keyword evidence="4" id="KW-0238">DNA-binding</keyword>
<evidence type="ECO:0000256" key="5">
    <source>
        <dbReference type="ARBA" id="ARBA00023163"/>
    </source>
</evidence>
<dbReference type="FunCoup" id="A0A7R8YXM7">
    <property type="interactions" value="1319"/>
</dbReference>
<dbReference type="GO" id="GO:0003713">
    <property type="term" value="F:transcription coactivator activity"/>
    <property type="evidence" value="ECO:0007669"/>
    <property type="project" value="InterPro"/>
</dbReference>
<evidence type="ECO:0000256" key="7">
    <source>
        <dbReference type="SAM" id="MobiDB-lite"/>
    </source>
</evidence>
<feature type="compositionally biased region" description="Basic and acidic residues" evidence="7">
    <location>
        <begin position="30"/>
        <end position="44"/>
    </location>
</feature>
<dbReference type="InterPro" id="IPR009044">
    <property type="entry name" value="ssDNA-bd_transcriptional_reg"/>
</dbReference>
<protein>
    <recommendedName>
        <fullName evidence="8">Transcriptional coactivator p15 (PC4) C-terminal domain-containing protein</fullName>
    </recommendedName>
</protein>
<evidence type="ECO:0000256" key="1">
    <source>
        <dbReference type="ARBA" id="ARBA00004123"/>
    </source>
</evidence>
<dbReference type="GO" id="GO:0005634">
    <property type="term" value="C:nucleus"/>
    <property type="evidence" value="ECO:0007669"/>
    <property type="project" value="UniProtKB-SubCell"/>
</dbReference>
<dbReference type="Gene3D" id="2.30.31.10">
    <property type="entry name" value="Transcriptional Coactivator Pc4, Chain A"/>
    <property type="match status" value="1"/>
</dbReference>
<keyword evidence="5" id="KW-0804">Transcription</keyword>
<comment type="similarity">
    <text evidence="2">Belongs to the transcriptional coactivator PC4 family.</text>
</comment>
<dbReference type="InterPro" id="IPR003173">
    <property type="entry name" value="PC4_C"/>
</dbReference>
<evidence type="ECO:0000256" key="3">
    <source>
        <dbReference type="ARBA" id="ARBA00023015"/>
    </source>
</evidence>
<evidence type="ECO:0000313" key="9">
    <source>
        <dbReference type="EMBL" id="CAD7089148.1"/>
    </source>
</evidence>
<comment type="subcellular location">
    <subcellularLocation>
        <location evidence="1">Nucleus</location>
    </subcellularLocation>
</comment>
<dbReference type="Proteomes" id="UP000594454">
    <property type="component" value="Chromosome 4"/>
</dbReference>
<evidence type="ECO:0000259" key="8">
    <source>
        <dbReference type="Pfam" id="PF02229"/>
    </source>
</evidence>
<organism evidence="9 10">
    <name type="scientific">Hermetia illucens</name>
    <name type="common">Black soldier fly</name>
    <dbReference type="NCBI Taxonomy" id="343691"/>
    <lineage>
        <taxon>Eukaryota</taxon>
        <taxon>Metazoa</taxon>
        <taxon>Ecdysozoa</taxon>
        <taxon>Arthropoda</taxon>
        <taxon>Hexapoda</taxon>
        <taxon>Insecta</taxon>
        <taxon>Pterygota</taxon>
        <taxon>Neoptera</taxon>
        <taxon>Endopterygota</taxon>
        <taxon>Diptera</taxon>
        <taxon>Brachycera</taxon>
        <taxon>Stratiomyomorpha</taxon>
        <taxon>Stratiomyidae</taxon>
        <taxon>Hermetiinae</taxon>
        <taxon>Hermetia</taxon>
    </lineage>
</organism>
<dbReference type="AlphaFoldDB" id="A0A7R8YXM7"/>
<name>A0A7R8YXM7_HERIL</name>
<feature type="region of interest" description="Disordered" evidence="7">
    <location>
        <begin position="1"/>
        <end position="44"/>
    </location>
</feature>
<dbReference type="PANTHER" id="PTHR13215">
    <property type="entry name" value="RNA POLYMERASE II TRANSCRIPTIONAL COACTIVATOR"/>
    <property type="match status" value="1"/>
</dbReference>
<feature type="domain" description="Transcriptional coactivator p15 (PC4) C-terminal" evidence="8">
    <location>
        <begin position="46"/>
        <end position="96"/>
    </location>
</feature>